<dbReference type="InterPro" id="IPR004045">
    <property type="entry name" value="Glutathione_S-Trfase_N"/>
</dbReference>
<dbReference type="KEGG" id="poj:PtoMrB4_22960"/>
<dbReference type="InterPro" id="IPR036249">
    <property type="entry name" value="Thioredoxin-like_sf"/>
</dbReference>
<evidence type="ECO:0000256" key="2">
    <source>
        <dbReference type="PIRSR" id="PIRSR015753-2"/>
    </source>
</evidence>
<feature type="domain" description="GST C-terminal" evidence="4">
    <location>
        <begin position="170"/>
        <end position="294"/>
    </location>
</feature>
<name>A0A679GL78_9GAMM</name>
<dbReference type="Pfam" id="PF13410">
    <property type="entry name" value="GST_C_2"/>
    <property type="match status" value="1"/>
</dbReference>
<dbReference type="Proteomes" id="UP000501237">
    <property type="component" value="Chromosome"/>
</dbReference>
<protein>
    <submittedName>
        <fullName evidence="5">Glutathione-dependent reductase</fullName>
    </submittedName>
</protein>
<dbReference type="GeneID" id="57397515"/>
<sequence length="333" mass="37533">MGLLVDGTWHDTWYDTSGDGRFTREDARRRNWITRDGGPGPSGVGGFKAEAGRYHLYVSLACPWAHRTLIVRRLKGLESLVGVSVVSWLMRENGWTFDRAQGSTGDVLHGLDFLHQLYTREDPTYSGRVTVPVLWDTQQQRIVSNESSEIIRMFNSAFDELTGNTLDLYPAPLRADIDAWNERIYPAVNNGVYRAGFATTQAAYEEAVTTLFGELDALEARLAESRYLAGQHLSEADWRLFTTLIRFDAVYHGHFKCNLKRLADYPNLSGWLRELYQWPGIAETVDLTHIKGHYYASHRTINPTGIIPLGPELDLLSAHARDHLPGRGIAQSA</sequence>
<feature type="active site" description="Proton donor/acceptor" evidence="1">
    <location>
        <position position="193"/>
    </location>
</feature>
<feature type="binding site" evidence="2">
    <location>
        <begin position="146"/>
        <end position="147"/>
    </location>
    <ligand>
        <name>glutathione</name>
        <dbReference type="ChEBI" id="CHEBI:57925"/>
    </ligand>
</feature>
<feature type="site" description="Lowers pKa of active site Cys" evidence="3">
    <location>
        <position position="251"/>
    </location>
</feature>
<dbReference type="GO" id="GO:0005737">
    <property type="term" value="C:cytoplasm"/>
    <property type="evidence" value="ECO:0007669"/>
    <property type="project" value="TreeGrafter"/>
</dbReference>
<dbReference type="RefSeq" id="WP_172433320.1">
    <property type="nucleotide sequence ID" value="NZ_AP022642.1"/>
</dbReference>
<dbReference type="SFLD" id="SFLDS00019">
    <property type="entry name" value="Glutathione_Transferase_(cytos"/>
    <property type="match status" value="1"/>
</dbReference>
<dbReference type="PANTHER" id="PTHR32419">
    <property type="entry name" value="GLUTATHIONYL-HYDROQUINONE REDUCTASE"/>
    <property type="match status" value="1"/>
</dbReference>
<evidence type="ECO:0000259" key="4">
    <source>
        <dbReference type="PROSITE" id="PS50405"/>
    </source>
</evidence>
<feature type="binding site" evidence="2">
    <location>
        <begin position="128"/>
        <end position="131"/>
    </location>
    <ligand>
        <name>glutathione</name>
        <dbReference type="ChEBI" id="CHEBI:57925"/>
    </ligand>
</feature>
<reference evidence="5 6" key="1">
    <citation type="journal article" date="2020" name="Microbiol. Resour. Announc.">
        <title>Complete genome sequence of Pseudomonas otitidis strain MrB4, isolated from Lake Biwa in Japan.</title>
        <authorList>
            <person name="Miyazaki K."/>
            <person name="Hase E."/>
            <person name="Maruya T."/>
        </authorList>
    </citation>
    <scope>NUCLEOTIDE SEQUENCE [LARGE SCALE GENOMIC DNA]</scope>
    <source>
        <strain evidence="5 6">MrB4</strain>
    </source>
</reference>
<organism evidence="5 6">
    <name type="scientific">Metapseudomonas otitidis</name>
    <dbReference type="NCBI Taxonomy" id="319939"/>
    <lineage>
        <taxon>Bacteria</taxon>
        <taxon>Pseudomonadati</taxon>
        <taxon>Pseudomonadota</taxon>
        <taxon>Gammaproteobacteria</taxon>
        <taxon>Pseudomonadales</taxon>
        <taxon>Pseudomonadaceae</taxon>
        <taxon>Metapseudomonas</taxon>
    </lineage>
</organism>
<dbReference type="Gene3D" id="1.20.1050.10">
    <property type="match status" value="1"/>
</dbReference>
<dbReference type="Gene3D" id="3.40.30.10">
    <property type="entry name" value="Glutaredoxin"/>
    <property type="match status" value="1"/>
</dbReference>
<feature type="binding site" evidence="2">
    <location>
        <position position="95"/>
    </location>
    <ligand>
        <name>glutathione</name>
        <dbReference type="ChEBI" id="CHEBI:57925"/>
    </ligand>
</feature>
<dbReference type="InterPro" id="IPR036282">
    <property type="entry name" value="Glutathione-S-Trfase_C_sf"/>
</dbReference>
<dbReference type="EMBL" id="AP022642">
    <property type="protein sequence ID" value="BCA28319.1"/>
    <property type="molecule type" value="Genomic_DNA"/>
</dbReference>
<dbReference type="GO" id="GO:0004364">
    <property type="term" value="F:glutathione transferase activity"/>
    <property type="evidence" value="ECO:0007669"/>
    <property type="project" value="InterPro"/>
</dbReference>
<dbReference type="SUPFAM" id="SSF52833">
    <property type="entry name" value="Thioredoxin-like"/>
    <property type="match status" value="1"/>
</dbReference>
<evidence type="ECO:0000256" key="1">
    <source>
        <dbReference type="PIRSR" id="PIRSR015753-1"/>
    </source>
</evidence>
<dbReference type="Pfam" id="PF13409">
    <property type="entry name" value="GST_N_2"/>
    <property type="match status" value="1"/>
</dbReference>
<dbReference type="InterPro" id="IPR040079">
    <property type="entry name" value="Glutathione_S-Trfase"/>
</dbReference>
<dbReference type="CDD" id="cd03190">
    <property type="entry name" value="GST_C_Omega_like"/>
    <property type="match status" value="1"/>
</dbReference>
<proteinExistence type="predicted"/>
<dbReference type="AlphaFoldDB" id="A0A679GL78"/>
<evidence type="ECO:0000313" key="6">
    <source>
        <dbReference type="Proteomes" id="UP000501237"/>
    </source>
</evidence>
<evidence type="ECO:0000256" key="3">
    <source>
        <dbReference type="PIRSR" id="PIRSR015753-3"/>
    </source>
</evidence>
<dbReference type="SUPFAM" id="SSF47616">
    <property type="entry name" value="GST C-terminal domain-like"/>
    <property type="match status" value="1"/>
</dbReference>
<accession>A0A679GL78</accession>
<dbReference type="PIRSF" id="PIRSF015753">
    <property type="entry name" value="GST"/>
    <property type="match status" value="1"/>
</dbReference>
<dbReference type="PANTHER" id="PTHR32419:SF6">
    <property type="entry name" value="GLUTATHIONE S-TRANSFERASE OMEGA-LIKE 1-RELATED"/>
    <property type="match status" value="1"/>
</dbReference>
<dbReference type="InterPro" id="IPR010987">
    <property type="entry name" value="Glutathione-S-Trfase_C-like"/>
</dbReference>
<dbReference type="SFLD" id="SFLDG01148">
    <property type="entry name" value="Xi_(cytGST)"/>
    <property type="match status" value="1"/>
</dbReference>
<gene>
    <name evidence="5" type="ORF">PtoMrB4_22960</name>
</gene>
<feature type="site" description="Lowers pKa of active site Cys" evidence="3">
    <location>
        <position position="294"/>
    </location>
</feature>
<feature type="active site" description="Nucleophile" evidence="1">
    <location>
        <position position="62"/>
    </location>
</feature>
<dbReference type="InterPro" id="IPR047047">
    <property type="entry name" value="GST_Omega-like_C"/>
</dbReference>
<dbReference type="InterPro" id="IPR016639">
    <property type="entry name" value="GST_Omega/GSH"/>
</dbReference>
<dbReference type="PROSITE" id="PS50405">
    <property type="entry name" value="GST_CTER"/>
    <property type="match status" value="1"/>
</dbReference>
<dbReference type="SFLD" id="SFLDG01206">
    <property type="entry name" value="Xi.1"/>
    <property type="match status" value="1"/>
</dbReference>
<evidence type="ECO:0000313" key="5">
    <source>
        <dbReference type="EMBL" id="BCA28319.1"/>
    </source>
</evidence>
<dbReference type="FunFam" id="3.40.30.10:FF:000058">
    <property type="entry name" value="Glutathione S-transferase, omega"/>
    <property type="match status" value="1"/>
</dbReference>